<dbReference type="Gene3D" id="3.30.70.2530">
    <property type="match status" value="1"/>
</dbReference>
<gene>
    <name evidence="3" type="ORF">EDF64_11529</name>
</gene>
<dbReference type="AlphaFoldDB" id="A0A4R6DBZ5"/>
<dbReference type="GO" id="GO:0003885">
    <property type="term" value="F:D-arabinono-1,4-lactone oxidase activity"/>
    <property type="evidence" value="ECO:0007669"/>
    <property type="project" value="InterPro"/>
</dbReference>
<evidence type="ECO:0000256" key="1">
    <source>
        <dbReference type="ARBA" id="ARBA00023002"/>
    </source>
</evidence>
<evidence type="ECO:0000313" key="3">
    <source>
        <dbReference type="EMBL" id="TDN41840.1"/>
    </source>
</evidence>
<dbReference type="Gene3D" id="3.30.465.10">
    <property type="match status" value="1"/>
</dbReference>
<name>A0A4R6DBZ5_9MICO</name>
<organism evidence="3 4">
    <name type="scientific">Curtobacterium flaccumfaciens</name>
    <dbReference type="NCBI Taxonomy" id="2035"/>
    <lineage>
        <taxon>Bacteria</taxon>
        <taxon>Bacillati</taxon>
        <taxon>Actinomycetota</taxon>
        <taxon>Actinomycetes</taxon>
        <taxon>Micrococcales</taxon>
        <taxon>Microbacteriaceae</taxon>
        <taxon>Curtobacterium</taxon>
    </lineage>
</organism>
<evidence type="ECO:0000313" key="4">
    <source>
        <dbReference type="Proteomes" id="UP000295764"/>
    </source>
</evidence>
<dbReference type="InterPro" id="IPR036318">
    <property type="entry name" value="FAD-bd_PCMH-like_sf"/>
</dbReference>
<dbReference type="InterPro" id="IPR016169">
    <property type="entry name" value="FAD-bd_PCMH_sub2"/>
</dbReference>
<dbReference type="EMBL" id="SNVW01000015">
    <property type="protein sequence ID" value="TDN41840.1"/>
    <property type="molecule type" value="Genomic_DNA"/>
</dbReference>
<dbReference type="InterPro" id="IPR016166">
    <property type="entry name" value="FAD-bd_PCMH"/>
</dbReference>
<dbReference type="Gene3D" id="1.10.45.10">
    <property type="entry name" value="Vanillyl-alcohol Oxidase, Chain A, domain 4"/>
    <property type="match status" value="1"/>
</dbReference>
<dbReference type="InterPro" id="IPR016167">
    <property type="entry name" value="FAD-bd_PCMH_sub1"/>
</dbReference>
<reference evidence="3 4" key="1">
    <citation type="submission" date="2019-03" db="EMBL/GenBank/DDBJ databases">
        <title>Genomic analyses of the natural microbiome of Caenorhabditis elegans.</title>
        <authorList>
            <person name="Samuel B."/>
        </authorList>
    </citation>
    <scope>NUCLEOTIDE SEQUENCE [LARGE SCALE GENOMIC DNA]</scope>
    <source>
        <strain evidence="3 4">JUb65</strain>
    </source>
</reference>
<protein>
    <submittedName>
        <fullName evidence="3">Xylitol oxidase</fullName>
    </submittedName>
</protein>
<dbReference type="GO" id="GO:0016020">
    <property type="term" value="C:membrane"/>
    <property type="evidence" value="ECO:0007669"/>
    <property type="project" value="InterPro"/>
</dbReference>
<dbReference type="Pfam" id="PF04030">
    <property type="entry name" value="ALO"/>
    <property type="match status" value="1"/>
</dbReference>
<dbReference type="PROSITE" id="PS51387">
    <property type="entry name" value="FAD_PCMH"/>
    <property type="match status" value="1"/>
</dbReference>
<dbReference type="Gene3D" id="3.30.70.2520">
    <property type="match status" value="1"/>
</dbReference>
<comment type="caution">
    <text evidence="3">The sequence shown here is derived from an EMBL/GenBank/DDBJ whole genome shotgun (WGS) entry which is preliminary data.</text>
</comment>
<dbReference type="PANTHER" id="PTHR43762">
    <property type="entry name" value="L-GULONOLACTONE OXIDASE"/>
    <property type="match status" value="1"/>
</dbReference>
<evidence type="ECO:0000259" key="2">
    <source>
        <dbReference type="PROSITE" id="PS51387"/>
    </source>
</evidence>
<dbReference type="STRING" id="2035.RU06_14110"/>
<dbReference type="PANTHER" id="PTHR43762:SF1">
    <property type="entry name" value="D-ARABINONO-1,4-LACTONE OXIDASE"/>
    <property type="match status" value="1"/>
</dbReference>
<dbReference type="Proteomes" id="UP000295764">
    <property type="component" value="Unassembled WGS sequence"/>
</dbReference>
<dbReference type="PIRSF" id="PIRSF000136">
    <property type="entry name" value="LGO_GLO"/>
    <property type="match status" value="1"/>
</dbReference>
<accession>A0A4R6DBZ5</accession>
<dbReference type="InterPro" id="IPR006094">
    <property type="entry name" value="Oxid_FAD_bind_N"/>
</dbReference>
<dbReference type="GO" id="GO:0071949">
    <property type="term" value="F:FAD binding"/>
    <property type="evidence" value="ECO:0007669"/>
    <property type="project" value="InterPro"/>
</dbReference>
<proteinExistence type="predicted"/>
<keyword evidence="1" id="KW-0560">Oxidoreductase</keyword>
<sequence length="424" mass="44830">MSDVIAAERTRTNWAGNVTYRASGLARPTSVASLQELVASTPRLTALGSRHSFNTIADTDAVQVSLADLPPVLDIDTSRRVVRVAAGMIHSQVAAGLEARGWALANLASLPHISTAGAVATGTHGSGVRNPSLAQAVVGLEVVRASGELVRVDASSADGALDAHRVALGALGIVTTVELAIEPTFQVATTVHLDLPWDAVAEHFDEIVSDAYSVSMFTSFDDRGARQVWVKHRVDEPAPSVDLVALGARPATGPVHPGDNDPAGVTEQGGVPGPWSERLPHFRSSFTPSTGAEIQAEYLLPAASAVAALQALRPLQELFAPLLIAAEVRTIAPDTAWLAPSSGRQSVGIHFTFRRDAEAVAAAVARIEEVLAPFDARPHWGKVSATRVERLHEVYPRLSSFAALARDLDPTGRFRNLFLARVLA</sequence>
<dbReference type="InterPro" id="IPR016171">
    <property type="entry name" value="Vanillyl_alc_oxidase_C-sub2"/>
</dbReference>
<dbReference type="Gene3D" id="3.30.43.10">
    <property type="entry name" value="Uridine Diphospho-n-acetylenolpyruvylglucosamine Reductase, domain 2"/>
    <property type="match status" value="1"/>
</dbReference>
<dbReference type="OrthoDB" id="9800184at2"/>
<feature type="domain" description="FAD-binding PCMH-type" evidence="2">
    <location>
        <begin position="18"/>
        <end position="184"/>
    </location>
</feature>
<dbReference type="RefSeq" id="WP_133521071.1">
    <property type="nucleotide sequence ID" value="NZ_SNVW01000015.1"/>
</dbReference>
<dbReference type="Pfam" id="PF01565">
    <property type="entry name" value="FAD_binding_4"/>
    <property type="match status" value="1"/>
</dbReference>
<dbReference type="InterPro" id="IPR007173">
    <property type="entry name" value="ALO_C"/>
</dbReference>
<dbReference type="InterPro" id="IPR010031">
    <property type="entry name" value="FAD_lactone_oxidase-like"/>
</dbReference>
<dbReference type="SUPFAM" id="SSF56176">
    <property type="entry name" value="FAD-binding/transporter-associated domain-like"/>
    <property type="match status" value="1"/>
</dbReference>
<dbReference type="GO" id="GO:0080049">
    <property type="term" value="F:L-gulono-1,4-lactone dehydrogenase activity"/>
    <property type="evidence" value="ECO:0007669"/>
    <property type="project" value="TreeGrafter"/>
</dbReference>